<keyword evidence="5" id="KW-0227">DNA damage</keyword>
<keyword evidence="3" id="KW-0540">Nuclease</keyword>
<dbReference type="OrthoDB" id="262529at2759"/>
<organism evidence="14 15">
    <name type="scientific">Pogonomyrmex barbatus</name>
    <name type="common">red harvester ant</name>
    <dbReference type="NCBI Taxonomy" id="144034"/>
    <lineage>
        <taxon>Eukaryota</taxon>
        <taxon>Metazoa</taxon>
        <taxon>Ecdysozoa</taxon>
        <taxon>Arthropoda</taxon>
        <taxon>Hexapoda</taxon>
        <taxon>Insecta</taxon>
        <taxon>Pterygota</taxon>
        <taxon>Neoptera</taxon>
        <taxon>Endopterygota</taxon>
        <taxon>Hymenoptera</taxon>
        <taxon>Apocrita</taxon>
        <taxon>Aculeata</taxon>
        <taxon>Formicoidea</taxon>
        <taxon>Formicidae</taxon>
        <taxon>Myrmicinae</taxon>
        <taxon>Pogonomyrmex</taxon>
    </lineage>
</organism>
<dbReference type="GO" id="GO:0003684">
    <property type="term" value="F:damaged DNA binding"/>
    <property type="evidence" value="ECO:0007669"/>
    <property type="project" value="TreeGrafter"/>
</dbReference>
<evidence type="ECO:0000256" key="9">
    <source>
        <dbReference type="ARBA" id="ARBA00023204"/>
    </source>
</evidence>
<dbReference type="Gene3D" id="3.60.15.10">
    <property type="entry name" value="Ribonuclease Z/Hydroxyacylglutathione hydrolase-like"/>
    <property type="match status" value="1"/>
</dbReference>
<comment type="subcellular location">
    <subcellularLocation>
        <location evidence="1">Nucleus</location>
    </subcellularLocation>
</comment>
<sequence length="407" mass="48574">MEILDILYIRMSTFLGLIKEIPDISVDRFDGENLNSSVYFLSHCHCDHMQGLNYKFFEHLKQYNKYLYCTRISKAFLEAKYCNIETCVKDITLDEKILIEYRSKNCDRRIDTFFVTCISAGHCPGSVMFLFEKMDKLVLYTGDFRINPKDYKKIASLHYRRDFNVFPKRFNKIYLDTTFLDPDFTFFPTREESIKKICEIVNEWLEKSPRNVVVLECSALYGSEFLYMELSRFLNIPIHVKDRVYNSYCRIPDLKCHITNEPLVTRLHACINKLDHSILECRTDVLEKDILIIVPSAQRWKGKDTSIVGEWNYYRERTFNVCYSAHASFDELKKFIYYFKPEEIYPCVCPKGLEHKIFHLLDEIKNKVKEEKDMDENHKYMLQVLKPEAINKPWIKYYYPDDNNDNS</sequence>
<keyword evidence="6" id="KW-0378">Hydrolase</keyword>
<keyword evidence="10" id="KW-0539">Nucleus</keyword>
<dbReference type="GeneID" id="105423243"/>
<gene>
    <name evidence="15" type="primary">LOC105423243</name>
</gene>
<dbReference type="InterPro" id="IPR011084">
    <property type="entry name" value="DRMBL"/>
</dbReference>
<dbReference type="Pfam" id="PF07522">
    <property type="entry name" value="DRMBL"/>
    <property type="match status" value="1"/>
</dbReference>
<keyword evidence="8" id="KW-0233">DNA recombination</keyword>
<dbReference type="RefSeq" id="XP_011631224.1">
    <property type="nucleotide sequence ID" value="XM_011632922.1"/>
</dbReference>
<evidence type="ECO:0000259" key="13">
    <source>
        <dbReference type="Pfam" id="PF07522"/>
    </source>
</evidence>
<evidence type="ECO:0000256" key="5">
    <source>
        <dbReference type="ARBA" id="ARBA00022763"/>
    </source>
</evidence>
<dbReference type="GO" id="GO:0000723">
    <property type="term" value="P:telomere maintenance"/>
    <property type="evidence" value="ECO:0007669"/>
    <property type="project" value="TreeGrafter"/>
</dbReference>
<dbReference type="PANTHER" id="PTHR23240">
    <property type="entry name" value="DNA CROSS-LINK REPAIR PROTEIN PSO2/SNM1-RELATED"/>
    <property type="match status" value="1"/>
</dbReference>
<dbReference type="GO" id="GO:0006303">
    <property type="term" value="P:double-strand break repair via nonhomologous end joining"/>
    <property type="evidence" value="ECO:0007669"/>
    <property type="project" value="TreeGrafter"/>
</dbReference>
<evidence type="ECO:0000256" key="7">
    <source>
        <dbReference type="ARBA" id="ARBA00022839"/>
    </source>
</evidence>
<evidence type="ECO:0000256" key="10">
    <source>
        <dbReference type="ARBA" id="ARBA00023242"/>
    </source>
</evidence>
<dbReference type="KEGG" id="pbar:105423243"/>
<dbReference type="GO" id="GO:0006310">
    <property type="term" value="P:DNA recombination"/>
    <property type="evidence" value="ECO:0007669"/>
    <property type="project" value="UniProtKB-KW"/>
</dbReference>
<dbReference type="GO" id="GO:0005634">
    <property type="term" value="C:nucleus"/>
    <property type="evidence" value="ECO:0007669"/>
    <property type="project" value="UniProtKB-SubCell"/>
</dbReference>
<protein>
    <recommendedName>
        <fullName evidence="11">Protein artemis</fullName>
    </recommendedName>
    <alternativeName>
        <fullName evidence="12">DNA cross-link repair 1C protein</fullName>
    </alternativeName>
</protein>
<dbReference type="GO" id="GO:0035312">
    <property type="term" value="F:5'-3' DNA exonuclease activity"/>
    <property type="evidence" value="ECO:0007669"/>
    <property type="project" value="TreeGrafter"/>
</dbReference>
<dbReference type="PANTHER" id="PTHR23240:SF8">
    <property type="entry name" value="PROTEIN ARTEMIS"/>
    <property type="match status" value="1"/>
</dbReference>
<evidence type="ECO:0000256" key="4">
    <source>
        <dbReference type="ARBA" id="ARBA00022759"/>
    </source>
</evidence>
<name>A0A6I9VYW5_9HYME</name>
<keyword evidence="4" id="KW-0255">Endonuclease</keyword>
<dbReference type="InterPro" id="IPR036866">
    <property type="entry name" value="RibonucZ/Hydroxyglut_hydro"/>
</dbReference>
<keyword evidence="7" id="KW-0269">Exonuclease</keyword>
<dbReference type="AlphaFoldDB" id="A0A6I9VYW5"/>
<evidence type="ECO:0000256" key="8">
    <source>
        <dbReference type="ARBA" id="ARBA00023172"/>
    </source>
</evidence>
<keyword evidence="9" id="KW-0234">DNA repair</keyword>
<dbReference type="CTD" id="40669"/>
<comment type="similarity">
    <text evidence="2">Belongs to the DNA repair metallo-beta-lactamase (DRMBL) family.</text>
</comment>
<evidence type="ECO:0000256" key="3">
    <source>
        <dbReference type="ARBA" id="ARBA00022722"/>
    </source>
</evidence>
<feature type="domain" description="DNA repair metallo-beta-lactamase" evidence="13">
    <location>
        <begin position="253"/>
        <end position="350"/>
    </location>
</feature>
<evidence type="ECO:0000313" key="15">
    <source>
        <dbReference type="RefSeq" id="XP_011631224.1"/>
    </source>
</evidence>
<reference evidence="15" key="1">
    <citation type="submission" date="2025-08" db="UniProtKB">
        <authorList>
            <consortium name="RefSeq"/>
        </authorList>
    </citation>
    <scope>IDENTIFICATION</scope>
</reference>
<evidence type="ECO:0000256" key="1">
    <source>
        <dbReference type="ARBA" id="ARBA00004123"/>
    </source>
</evidence>
<evidence type="ECO:0000256" key="2">
    <source>
        <dbReference type="ARBA" id="ARBA00010304"/>
    </source>
</evidence>
<dbReference type="GO" id="GO:0004519">
    <property type="term" value="F:endonuclease activity"/>
    <property type="evidence" value="ECO:0007669"/>
    <property type="project" value="UniProtKB-KW"/>
</dbReference>
<dbReference type="SUPFAM" id="SSF56281">
    <property type="entry name" value="Metallo-hydrolase/oxidoreductase"/>
    <property type="match status" value="1"/>
</dbReference>
<keyword evidence="14" id="KW-1185">Reference proteome</keyword>
<dbReference type="GO" id="GO:0036297">
    <property type="term" value="P:interstrand cross-link repair"/>
    <property type="evidence" value="ECO:0007669"/>
    <property type="project" value="TreeGrafter"/>
</dbReference>
<evidence type="ECO:0000256" key="12">
    <source>
        <dbReference type="ARBA" id="ARBA00042677"/>
    </source>
</evidence>
<evidence type="ECO:0000313" key="14">
    <source>
        <dbReference type="Proteomes" id="UP000504615"/>
    </source>
</evidence>
<dbReference type="Proteomes" id="UP000504615">
    <property type="component" value="Unplaced"/>
</dbReference>
<dbReference type="Gene3D" id="3.40.50.12650">
    <property type="match status" value="1"/>
</dbReference>
<evidence type="ECO:0000256" key="11">
    <source>
        <dbReference type="ARBA" id="ARBA00039759"/>
    </source>
</evidence>
<evidence type="ECO:0000256" key="6">
    <source>
        <dbReference type="ARBA" id="ARBA00022801"/>
    </source>
</evidence>
<accession>A0A6I9VYW5</accession>
<proteinExistence type="inferred from homology"/>